<sequence length="12" mass="1488">MTVLIIESNRRR</sequence>
<accession>A0A2P2PRB9</accession>
<proteinExistence type="predicted"/>
<evidence type="ECO:0000313" key="1">
    <source>
        <dbReference type="EMBL" id="MBX57284.1"/>
    </source>
</evidence>
<name>A0A2P2PRB9_RHIMU</name>
<protein>
    <submittedName>
        <fullName evidence="1">Uncharacterized protein</fullName>
    </submittedName>
</protein>
<organism evidence="1">
    <name type="scientific">Rhizophora mucronata</name>
    <name type="common">Asiatic mangrove</name>
    <dbReference type="NCBI Taxonomy" id="61149"/>
    <lineage>
        <taxon>Eukaryota</taxon>
        <taxon>Viridiplantae</taxon>
        <taxon>Streptophyta</taxon>
        <taxon>Embryophyta</taxon>
        <taxon>Tracheophyta</taxon>
        <taxon>Spermatophyta</taxon>
        <taxon>Magnoliopsida</taxon>
        <taxon>eudicotyledons</taxon>
        <taxon>Gunneridae</taxon>
        <taxon>Pentapetalae</taxon>
        <taxon>rosids</taxon>
        <taxon>fabids</taxon>
        <taxon>Malpighiales</taxon>
        <taxon>Rhizophoraceae</taxon>
        <taxon>Rhizophora</taxon>
    </lineage>
</organism>
<dbReference type="EMBL" id="GGEC01076800">
    <property type="protein sequence ID" value="MBX57284.1"/>
    <property type="molecule type" value="Transcribed_RNA"/>
</dbReference>
<reference evidence="1" key="1">
    <citation type="submission" date="2018-02" db="EMBL/GenBank/DDBJ databases">
        <title>Rhizophora mucronata_Transcriptome.</title>
        <authorList>
            <person name="Meera S.P."/>
            <person name="Sreeshan A."/>
            <person name="Augustine A."/>
        </authorList>
    </citation>
    <scope>NUCLEOTIDE SEQUENCE</scope>
    <source>
        <tissue evidence="1">Leaf</tissue>
    </source>
</reference>